<dbReference type="AlphaFoldDB" id="A0A0D2CML0"/>
<proteinExistence type="predicted"/>
<keyword evidence="3" id="KW-0813">Transport</keyword>
<dbReference type="EMBL" id="KN847045">
    <property type="protein sequence ID" value="KIW24804.1"/>
    <property type="molecule type" value="Genomic_DNA"/>
</dbReference>
<dbReference type="InterPro" id="IPR051410">
    <property type="entry name" value="Ferric/Cupric_Reductase"/>
</dbReference>
<dbReference type="GO" id="GO:0005886">
    <property type="term" value="C:plasma membrane"/>
    <property type="evidence" value="ECO:0007669"/>
    <property type="project" value="UniProtKB-SubCell"/>
</dbReference>
<evidence type="ECO:0000256" key="7">
    <source>
        <dbReference type="ARBA" id="ARBA00023065"/>
    </source>
</evidence>
<dbReference type="RefSeq" id="XP_016245020.1">
    <property type="nucleotide sequence ID" value="XM_016397829.1"/>
</dbReference>
<dbReference type="Pfam" id="PF01794">
    <property type="entry name" value="Ferric_reduct"/>
    <property type="match status" value="1"/>
</dbReference>
<dbReference type="STRING" id="569365.A0A0D2CML0"/>
<dbReference type="PROSITE" id="PS51384">
    <property type="entry name" value="FAD_FR"/>
    <property type="match status" value="1"/>
</dbReference>
<name>A0A0D2CML0_9EURO</name>
<dbReference type="InterPro" id="IPR013112">
    <property type="entry name" value="FAD-bd_8"/>
</dbReference>
<keyword evidence="5 10" id="KW-0812">Transmembrane</keyword>
<evidence type="ECO:0000256" key="6">
    <source>
        <dbReference type="ARBA" id="ARBA00022989"/>
    </source>
</evidence>
<dbReference type="CDD" id="cd06186">
    <property type="entry name" value="NOX_Duox_like_FAD_NADP"/>
    <property type="match status" value="1"/>
</dbReference>
<evidence type="ECO:0000256" key="1">
    <source>
        <dbReference type="ARBA" id="ARBA00004651"/>
    </source>
</evidence>
<dbReference type="InterPro" id="IPR013130">
    <property type="entry name" value="Fe3_Rdtase_TM_dom"/>
</dbReference>
<dbReference type="InterPro" id="IPR017927">
    <property type="entry name" value="FAD-bd_FR_type"/>
</dbReference>
<dbReference type="GeneID" id="27349689"/>
<sequence length="466" mass="52550">MVRPYCDFHSSDLADISGPAVGISAALTFRFLLSISEFEIIFVLIYVAANTVCMSLNVKDHAEVAARSGTLATINLVPLLVGTQLSDVADFLGVALHVPKIIHRWISCMTLLEGSIHIVINIRAARLKWSTLEICGTIAFGALTTAAVLSVSCSRRYFYEMFLGLHVGTTGVAAIALWRHLSVGHFEARFYILGGIAFWGCWLLVGSLIDCYYNINLGQGNLLPRANIVTDYRTEKGDQVVMADACHLEILVNRDWDVQPGDYLFISLPGLGFPSLFQRHPFWITWWETDNGVMKLDMLVRKRRGFTRRLLSHREQECTAWISRPFGRSENFGDYGSVLMFAADVGITAHLPYLKWLMKGRLEASIRTRRVVIIWQVEDYHDKWVKKWFDKLLPNDTSFMLEIRIHCPNNGRYQPASGSAHPIDLFPGDVLAAGEHDLVKLIARPAHFEQILGEERFVLTEGREPP</sequence>
<comment type="subcellular location">
    <subcellularLocation>
        <location evidence="1">Cell membrane</location>
        <topology evidence="1">Multi-pass membrane protein</topology>
    </subcellularLocation>
</comment>
<evidence type="ECO:0000256" key="9">
    <source>
        <dbReference type="ARBA" id="ARBA00048483"/>
    </source>
</evidence>
<evidence type="ECO:0000256" key="4">
    <source>
        <dbReference type="ARBA" id="ARBA00022475"/>
    </source>
</evidence>
<accession>A0A0D2CML0</accession>
<dbReference type="InterPro" id="IPR039261">
    <property type="entry name" value="FNR_nucleotide-bd"/>
</dbReference>
<reference evidence="12 13" key="1">
    <citation type="submission" date="2015-01" db="EMBL/GenBank/DDBJ databases">
        <title>The Genome Sequence of Cladophialophora immunda CBS83496.</title>
        <authorList>
            <consortium name="The Broad Institute Genomics Platform"/>
            <person name="Cuomo C."/>
            <person name="de Hoog S."/>
            <person name="Gorbushina A."/>
            <person name="Stielow B."/>
            <person name="Teixiera M."/>
            <person name="Abouelleil A."/>
            <person name="Chapman S.B."/>
            <person name="Priest M."/>
            <person name="Young S.K."/>
            <person name="Wortman J."/>
            <person name="Nusbaum C."/>
            <person name="Birren B."/>
        </authorList>
    </citation>
    <scope>NUCLEOTIDE SEQUENCE [LARGE SCALE GENOMIC DNA]</scope>
    <source>
        <strain evidence="12 13">CBS 83496</strain>
    </source>
</reference>
<dbReference type="Gene3D" id="3.40.50.80">
    <property type="entry name" value="Nucleotide-binding domain of ferredoxin-NADP reductase (FNR) module"/>
    <property type="match status" value="1"/>
</dbReference>
<dbReference type="HOGENOM" id="CLU_010365_8_1_1"/>
<dbReference type="GO" id="GO:0006826">
    <property type="term" value="P:iron ion transport"/>
    <property type="evidence" value="ECO:0007669"/>
    <property type="project" value="UniProtKB-ARBA"/>
</dbReference>
<keyword evidence="4" id="KW-1003">Cell membrane</keyword>
<feature type="transmembrane region" description="Helical" evidence="10">
    <location>
        <begin position="190"/>
        <end position="209"/>
    </location>
</feature>
<dbReference type="EC" id="1.16.1.9" evidence="2"/>
<evidence type="ECO:0000256" key="2">
    <source>
        <dbReference type="ARBA" id="ARBA00012668"/>
    </source>
</evidence>
<dbReference type="VEuPathDB" id="FungiDB:PV07_10495"/>
<keyword evidence="6 10" id="KW-1133">Transmembrane helix</keyword>
<dbReference type="GO" id="GO:0052851">
    <property type="term" value="F:ferric-chelate reductase (NADPH) activity"/>
    <property type="evidence" value="ECO:0007669"/>
    <property type="project" value="UniProtKB-EC"/>
</dbReference>
<protein>
    <recommendedName>
        <fullName evidence="2">ferric-chelate reductase (NADPH)</fullName>
        <ecNumber evidence="2">1.16.1.9</ecNumber>
    </recommendedName>
</protein>
<evidence type="ECO:0000313" key="12">
    <source>
        <dbReference type="EMBL" id="KIW24804.1"/>
    </source>
</evidence>
<keyword evidence="7" id="KW-0406">Ion transport</keyword>
<feature type="transmembrane region" description="Helical" evidence="10">
    <location>
        <begin position="31"/>
        <end position="52"/>
    </location>
</feature>
<evidence type="ECO:0000259" key="11">
    <source>
        <dbReference type="PROSITE" id="PS51384"/>
    </source>
</evidence>
<dbReference type="InterPro" id="IPR017938">
    <property type="entry name" value="Riboflavin_synthase-like_b-brl"/>
</dbReference>
<dbReference type="PANTHER" id="PTHR32361:SF26">
    <property type="entry name" value="FAD-BINDING 8 DOMAIN-CONTAINING PROTEIN-RELATED"/>
    <property type="match status" value="1"/>
</dbReference>
<dbReference type="OrthoDB" id="4494341at2759"/>
<evidence type="ECO:0000256" key="10">
    <source>
        <dbReference type="SAM" id="Phobius"/>
    </source>
</evidence>
<dbReference type="Proteomes" id="UP000054466">
    <property type="component" value="Unassembled WGS sequence"/>
</dbReference>
<evidence type="ECO:0000256" key="5">
    <source>
        <dbReference type="ARBA" id="ARBA00022692"/>
    </source>
</evidence>
<evidence type="ECO:0000256" key="8">
    <source>
        <dbReference type="ARBA" id="ARBA00023136"/>
    </source>
</evidence>
<dbReference type="PANTHER" id="PTHR32361">
    <property type="entry name" value="FERRIC/CUPRIC REDUCTASE TRANSMEMBRANE COMPONENT"/>
    <property type="match status" value="1"/>
</dbReference>
<evidence type="ECO:0000313" key="13">
    <source>
        <dbReference type="Proteomes" id="UP000054466"/>
    </source>
</evidence>
<keyword evidence="8 10" id="KW-0472">Membrane</keyword>
<dbReference type="SUPFAM" id="SSF52343">
    <property type="entry name" value="Ferredoxin reductase-like, C-terminal NADP-linked domain"/>
    <property type="match status" value="1"/>
</dbReference>
<feature type="transmembrane region" description="Helical" evidence="10">
    <location>
        <begin position="132"/>
        <end position="151"/>
    </location>
</feature>
<dbReference type="GO" id="GO:0015677">
    <property type="term" value="P:copper ion import"/>
    <property type="evidence" value="ECO:0007669"/>
    <property type="project" value="TreeGrafter"/>
</dbReference>
<dbReference type="Pfam" id="PF08022">
    <property type="entry name" value="FAD_binding_8"/>
    <property type="match status" value="1"/>
</dbReference>
<keyword evidence="13" id="KW-1185">Reference proteome</keyword>
<comment type="catalytic activity">
    <reaction evidence="9">
        <text>2 a Fe(II)-siderophore + NADP(+) + H(+) = 2 a Fe(III)-siderophore + NADPH</text>
        <dbReference type="Rhea" id="RHEA:28795"/>
        <dbReference type="Rhea" id="RHEA-COMP:11342"/>
        <dbReference type="Rhea" id="RHEA-COMP:11344"/>
        <dbReference type="ChEBI" id="CHEBI:15378"/>
        <dbReference type="ChEBI" id="CHEBI:29033"/>
        <dbReference type="ChEBI" id="CHEBI:29034"/>
        <dbReference type="ChEBI" id="CHEBI:57783"/>
        <dbReference type="ChEBI" id="CHEBI:58349"/>
        <dbReference type="EC" id="1.16.1.9"/>
    </reaction>
</comment>
<feature type="domain" description="FAD-binding FR-type" evidence="11">
    <location>
        <begin position="222"/>
        <end position="332"/>
    </location>
</feature>
<feature type="transmembrane region" description="Helical" evidence="10">
    <location>
        <begin position="157"/>
        <end position="178"/>
    </location>
</feature>
<evidence type="ECO:0000256" key="3">
    <source>
        <dbReference type="ARBA" id="ARBA00022448"/>
    </source>
</evidence>
<dbReference type="SUPFAM" id="SSF63380">
    <property type="entry name" value="Riboflavin synthase domain-like"/>
    <property type="match status" value="1"/>
</dbReference>
<gene>
    <name evidence="12" type="ORF">PV07_10495</name>
</gene>
<organism evidence="12 13">
    <name type="scientific">Cladophialophora immunda</name>
    <dbReference type="NCBI Taxonomy" id="569365"/>
    <lineage>
        <taxon>Eukaryota</taxon>
        <taxon>Fungi</taxon>
        <taxon>Dikarya</taxon>
        <taxon>Ascomycota</taxon>
        <taxon>Pezizomycotina</taxon>
        <taxon>Eurotiomycetes</taxon>
        <taxon>Chaetothyriomycetidae</taxon>
        <taxon>Chaetothyriales</taxon>
        <taxon>Herpotrichiellaceae</taxon>
        <taxon>Cladophialophora</taxon>
    </lineage>
</organism>
<dbReference type="GO" id="GO:0006879">
    <property type="term" value="P:intracellular iron ion homeostasis"/>
    <property type="evidence" value="ECO:0007669"/>
    <property type="project" value="TreeGrafter"/>
</dbReference>